<feature type="compositionally biased region" description="Low complexity" evidence="1">
    <location>
        <begin position="306"/>
        <end position="322"/>
    </location>
</feature>
<dbReference type="PaxDb" id="121845-A0A3Q0J373"/>
<evidence type="ECO:0000313" key="2">
    <source>
        <dbReference type="Proteomes" id="UP000079169"/>
    </source>
</evidence>
<feature type="compositionally biased region" description="Low complexity" evidence="1">
    <location>
        <begin position="367"/>
        <end position="378"/>
    </location>
</feature>
<feature type="compositionally biased region" description="Polar residues" evidence="1">
    <location>
        <begin position="244"/>
        <end position="269"/>
    </location>
</feature>
<reference evidence="3" key="1">
    <citation type="submission" date="2025-08" db="UniProtKB">
        <authorList>
            <consortium name="RefSeq"/>
        </authorList>
    </citation>
    <scope>IDENTIFICATION</scope>
</reference>
<protein>
    <submittedName>
        <fullName evidence="3">Uncharacterized protein LOC103512006</fullName>
    </submittedName>
</protein>
<accession>A0A3Q0J373</accession>
<feature type="region of interest" description="Disordered" evidence="1">
    <location>
        <begin position="220"/>
        <end position="269"/>
    </location>
</feature>
<feature type="compositionally biased region" description="Low complexity" evidence="1">
    <location>
        <begin position="338"/>
        <end position="348"/>
    </location>
</feature>
<gene>
    <name evidence="3" type="primary">LOC103512006</name>
</gene>
<keyword evidence="2" id="KW-1185">Reference proteome</keyword>
<dbReference type="STRING" id="121845.A0A3Q0J373"/>
<feature type="compositionally biased region" description="Basic and acidic residues" evidence="1">
    <location>
        <begin position="39"/>
        <end position="48"/>
    </location>
</feature>
<organism evidence="2 3">
    <name type="scientific">Diaphorina citri</name>
    <name type="common">Asian citrus psyllid</name>
    <dbReference type="NCBI Taxonomy" id="121845"/>
    <lineage>
        <taxon>Eukaryota</taxon>
        <taxon>Metazoa</taxon>
        <taxon>Ecdysozoa</taxon>
        <taxon>Arthropoda</taxon>
        <taxon>Hexapoda</taxon>
        <taxon>Insecta</taxon>
        <taxon>Pterygota</taxon>
        <taxon>Neoptera</taxon>
        <taxon>Paraneoptera</taxon>
        <taxon>Hemiptera</taxon>
        <taxon>Sternorrhyncha</taxon>
        <taxon>Psylloidea</taxon>
        <taxon>Psyllidae</taxon>
        <taxon>Diaphorininae</taxon>
        <taxon>Diaphorina</taxon>
    </lineage>
</organism>
<dbReference type="GeneID" id="103512006"/>
<evidence type="ECO:0000256" key="1">
    <source>
        <dbReference type="SAM" id="MobiDB-lite"/>
    </source>
</evidence>
<evidence type="ECO:0000313" key="3">
    <source>
        <dbReference type="RefSeq" id="XP_026681403.1"/>
    </source>
</evidence>
<feature type="compositionally biased region" description="Basic residues" evidence="1">
    <location>
        <begin position="469"/>
        <end position="481"/>
    </location>
</feature>
<feature type="compositionally biased region" description="Pro residues" evidence="1">
    <location>
        <begin position="323"/>
        <end position="336"/>
    </location>
</feature>
<feature type="region of interest" description="Disordered" evidence="1">
    <location>
        <begin position="306"/>
        <end position="379"/>
    </location>
</feature>
<feature type="region of interest" description="Disordered" evidence="1">
    <location>
        <begin position="432"/>
        <end position="514"/>
    </location>
</feature>
<feature type="compositionally biased region" description="Polar residues" evidence="1">
    <location>
        <begin position="14"/>
        <end position="26"/>
    </location>
</feature>
<feature type="compositionally biased region" description="Low complexity" evidence="1">
    <location>
        <begin position="72"/>
        <end position="88"/>
    </location>
</feature>
<proteinExistence type="predicted"/>
<dbReference type="KEGG" id="dci:103512006"/>
<dbReference type="Proteomes" id="UP000079169">
    <property type="component" value="Unplaced"/>
</dbReference>
<dbReference type="AlphaFoldDB" id="A0A3Q0J373"/>
<feature type="compositionally biased region" description="Polar residues" evidence="1">
    <location>
        <begin position="448"/>
        <end position="459"/>
    </location>
</feature>
<sequence>MTNGGKHMREENKQPVSTEEVTPSSTEDAEVEMTNGGKHLREEDKEPVSTEEVTPSSTEDAEMKEERKSHLVPVIIPSSTPTSSSSVPRSIIAFQRQVSLDGTTTTTAKSVIMQKAAGGATKLTASSSGGEKYVPQLAQMEAATTVTPTTTTTTTRVPVMSETTGSKFIFSQPNHTGMTQIIALSNAQAQKILKHDARGAQNQPILVAFTQPQSAAASIDTVTSQAQMTARRESPSPIKIIQSRPVTPETQAPSSGNVSQGSQVETSQQMPALVTTSSGTLSQSALKSQQSTFNIILQQQQQQFKLKFQQQQAKPTPKQASPQPSPSTTPQPPEPRPSAESNGSNSSSVGKRVEPNGAGSVGKRAESSTPPQASPSPQFIKFGQSQVSVIHIKKEFPSTTSSTCTTSAVINNVATGMPPLTSSSGGAPLMEVKKEEEDSLPALPEVSPSVNHLSSTTAETAMDPQDLKKLKRRQYQQKRRQSQTGASKEAAGAITAGTGGPTPKKRPRKSSRLEEDYDTFVDSLMTQLRTLCNMTVIEPSLGLNLAVCNPFGCGDLTKPDINFKTGELKGVHGKAWLPTESDYYSTEPFGDLAPIPCSTSPSTQRGFYDEEFAPLKFDSEYDERKLDLSRDVETPDSVISSSSPECVLPEHPAKYPGLRLIHSDDEMEDDTPPHQNLMDVKRHSPVIPLVVPIAVRPRPGSLYLKLNNDQDKENIGCSTDPRYPKYKGLDHHRPGTPLRDTANVFITLTVCSDMAQDVTSTLAKLSELLNIRPPAQFKVSEHRPHFENQWFTQTPELTANVFITLTVCSDMAQDVTSTLAKLSELLNIRPPAQFKVSEHRPHVVPPSAKLGLYRNKSKDGKEGVPVNIQSILNGEAKFCRHCDVIVLHNVLPVNIQSILNGEAKFCRHCDVIVLHNPIRKSAADLPLLAKEDGSEWFYFCSSHCYTQLALHHLPPSATGQDKVNSVVDHLGE</sequence>
<feature type="region of interest" description="Disordered" evidence="1">
    <location>
        <begin position="1"/>
        <end position="88"/>
    </location>
</feature>
<dbReference type="RefSeq" id="XP_026681403.1">
    <property type="nucleotide sequence ID" value="XM_026825602.1"/>
</dbReference>
<name>A0A3Q0J373_DIACI</name>